<sequence>MDVSDPSSSNYGKHWTPEKVVEAFAPSKETIDEVKAWLVASGIADTRLSLSNRATWIRVNATIDEAENLLKTNYKEFEHTDSGKTTLACHEYSVPKSLKHHIDIITPTVHFAVMTNEKAKRGSDQGTRPSRQVQAVPMADPPTLASSSSAFNYSICSTITYPQCIRALYNMPVGTMDK</sequence>
<dbReference type="GeneID" id="28815938"/>
<dbReference type="InterPro" id="IPR050819">
    <property type="entry name" value="Tripeptidyl-peptidase_I"/>
</dbReference>
<dbReference type="GO" id="GO:0008240">
    <property type="term" value="F:tripeptidyl-peptidase activity"/>
    <property type="evidence" value="ECO:0007669"/>
    <property type="project" value="TreeGrafter"/>
</dbReference>
<protein>
    <recommendedName>
        <fullName evidence="2">Peptidase S53 activation domain-containing protein</fullName>
    </recommendedName>
</protein>
<dbReference type="GO" id="GO:0004175">
    <property type="term" value="F:endopeptidase activity"/>
    <property type="evidence" value="ECO:0007669"/>
    <property type="project" value="TreeGrafter"/>
</dbReference>
<dbReference type="PANTHER" id="PTHR14218:SF19">
    <property type="entry name" value="SERINE PROTEASE AORO, PUTATIVE (AFU_ORTHOLOGUE AFUA_6G10250)-RELATED"/>
    <property type="match status" value="1"/>
</dbReference>
<accession>A0A194WSK2</accession>
<reference evidence="3 4" key="1">
    <citation type="submission" date="2015-10" db="EMBL/GenBank/DDBJ databases">
        <title>Full genome of DAOMC 229536 Phialocephala scopiformis, a fungal endophyte of spruce producing the potent anti-insectan compound rugulosin.</title>
        <authorList>
            <consortium name="DOE Joint Genome Institute"/>
            <person name="Walker A.K."/>
            <person name="Frasz S.L."/>
            <person name="Seifert K.A."/>
            <person name="Miller J.D."/>
            <person name="Mondo S.J."/>
            <person name="Labutti K."/>
            <person name="Lipzen A."/>
            <person name="Dockter R."/>
            <person name="Kennedy M."/>
            <person name="Grigoriev I.V."/>
            <person name="Spatafora J.W."/>
        </authorList>
    </citation>
    <scope>NUCLEOTIDE SEQUENCE [LARGE SCALE GENOMIC DNA]</scope>
    <source>
        <strain evidence="3 4">CBS 120377</strain>
    </source>
</reference>
<feature type="region of interest" description="Disordered" evidence="1">
    <location>
        <begin position="118"/>
        <end position="141"/>
    </location>
</feature>
<dbReference type="GO" id="GO:0006508">
    <property type="term" value="P:proteolysis"/>
    <property type="evidence" value="ECO:0007669"/>
    <property type="project" value="TreeGrafter"/>
</dbReference>
<dbReference type="InterPro" id="IPR015366">
    <property type="entry name" value="S53_propep"/>
</dbReference>
<organism evidence="3 4">
    <name type="scientific">Mollisia scopiformis</name>
    <name type="common">Conifer needle endophyte fungus</name>
    <name type="synonym">Phialocephala scopiformis</name>
    <dbReference type="NCBI Taxonomy" id="149040"/>
    <lineage>
        <taxon>Eukaryota</taxon>
        <taxon>Fungi</taxon>
        <taxon>Dikarya</taxon>
        <taxon>Ascomycota</taxon>
        <taxon>Pezizomycotina</taxon>
        <taxon>Leotiomycetes</taxon>
        <taxon>Helotiales</taxon>
        <taxon>Mollisiaceae</taxon>
        <taxon>Mollisia</taxon>
    </lineage>
</organism>
<keyword evidence="4" id="KW-1185">Reference proteome</keyword>
<dbReference type="OrthoDB" id="409122at2759"/>
<dbReference type="STRING" id="149040.A0A194WSK2"/>
<dbReference type="EMBL" id="KQ947428">
    <property type="protein sequence ID" value="KUJ10926.1"/>
    <property type="molecule type" value="Genomic_DNA"/>
</dbReference>
<evidence type="ECO:0000259" key="2">
    <source>
        <dbReference type="SMART" id="SM00944"/>
    </source>
</evidence>
<dbReference type="AlphaFoldDB" id="A0A194WSK2"/>
<dbReference type="SMART" id="SM00944">
    <property type="entry name" value="Pro-kuma_activ"/>
    <property type="match status" value="1"/>
</dbReference>
<dbReference type="InParanoid" id="A0A194WSK2"/>
<dbReference type="PANTHER" id="PTHR14218">
    <property type="entry name" value="PROTEASE S8 TRIPEPTIDYL PEPTIDASE I CLN2"/>
    <property type="match status" value="1"/>
</dbReference>
<evidence type="ECO:0000313" key="3">
    <source>
        <dbReference type="EMBL" id="KUJ10926.1"/>
    </source>
</evidence>
<dbReference type="CDD" id="cd11377">
    <property type="entry name" value="Pro-peptidase_S53"/>
    <property type="match status" value="1"/>
</dbReference>
<dbReference type="RefSeq" id="XP_018065281.1">
    <property type="nucleotide sequence ID" value="XM_018206212.1"/>
</dbReference>
<evidence type="ECO:0000313" key="4">
    <source>
        <dbReference type="Proteomes" id="UP000070700"/>
    </source>
</evidence>
<feature type="domain" description="Peptidase S53 activation" evidence="2">
    <location>
        <begin position="1"/>
        <end position="111"/>
    </location>
</feature>
<dbReference type="Pfam" id="PF09286">
    <property type="entry name" value="Pro-kuma_activ"/>
    <property type="match status" value="1"/>
</dbReference>
<dbReference type="KEGG" id="psco:LY89DRAFT_252365"/>
<dbReference type="SUPFAM" id="SSF54897">
    <property type="entry name" value="Protease propeptides/inhibitors"/>
    <property type="match status" value="1"/>
</dbReference>
<feature type="compositionally biased region" description="Polar residues" evidence="1">
    <location>
        <begin position="124"/>
        <end position="133"/>
    </location>
</feature>
<dbReference type="Proteomes" id="UP000070700">
    <property type="component" value="Unassembled WGS sequence"/>
</dbReference>
<name>A0A194WSK2_MOLSC</name>
<gene>
    <name evidence="3" type="ORF">LY89DRAFT_252365</name>
</gene>
<evidence type="ECO:0000256" key="1">
    <source>
        <dbReference type="SAM" id="MobiDB-lite"/>
    </source>
</evidence>
<proteinExistence type="predicted"/>